<sequence>MNGPSSLSLQSLSRSVDQSRTRASYYQGPKKRFIPPFVRRFFLRYPTAPLWAVFGLCSSAMVFPTAHGFYKWSTLSKEQFYTYCQERNALSEERQKFGSNLWFPFMGKKFDERPVESSTVSN</sequence>
<accession>A0A8R1Y614</accession>
<evidence type="ECO:0000313" key="3">
    <source>
        <dbReference type="Proteomes" id="UP000005239"/>
    </source>
</evidence>
<keyword evidence="1" id="KW-0812">Transmembrane</keyword>
<organism evidence="2 3">
    <name type="scientific">Pristionchus pacificus</name>
    <name type="common">Parasitic nematode worm</name>
    <dbReference type="NCBI Taxonomy" id="54126"/>
    <lineage>
        <taxon>Eukaryota</taxon>
        <taxon>Metazoa</taxon>
        <taxon>Ecdysozoa</taxon>
        <taxon>Nematoda</taxon>
        <taxon>Chromadorea</taxon>
        <taxon>Rhabditida</taxon>
        <taxon>Rhabditina</taxon>
        <taxon>Diplogasteromorpha</taxon>
        <taxon>Diplogasteroidea</taxon>
        <taxon>Neodiplogasteridae</taxon>
        <taxon>Pristionchus</taxon>
    </lineage>
</organism>
<dbReference type="Proteomes" id="UP000005239">
    <property type="component" value="Unassembled WGS sequence"/>
</dbReference>
<name>A0A8R1Y614_PRIPA</name>
<feature type="transmembrane region" description="Helical" evidence="1">
    <location>
        <begin position="50"/>
        <end position="70"/>
    </location>
</feature>
<dbReference type="EnsemblMetazoa" id="PPA02607.1">
    <property type="protein sequence ID" value="PPA02607.1"/>
    <property type="gene ID" value="WBGene00092161"/>
</dbReference>
<reference evidence="3" key="1">
    <citation type="journal article" date="2008" name="Nat. Genet.">
        <title>The Pristionchus pacificus genome provides a unique perspective on nematode lifestyle and parasitism.</title>
        <authorList>
            <person name="Dieterich C."/>
            <person name="Clifton S.W."/>
            <person name="Schuster L.N."/>
            <person name="Chinwalla A."/>
            <person name="Delehaunty K."/>
            <person name="Dinkelacker I."/>
            <person name="Fulton L."/>
            <person name="Fulton R."/>
            <person name="Godfrey J."/>
            <person name="Minx P."/>
            <person name="Mitreva M."/>
            <person name="Roeseler W."/>
            <person name="Tian H."/>
            <person name="Witte H."/>
            <person name="Yang S.P."/>
            <person name="Wilson R.K."/>
            <person name="Sommer R.J."/>
        </authorList>
    </citation>
    <scope>NUCLEOTIDE SEQUENCE [LARGE SCALE GENOMIC DNA]</scope>
    <source>
        <strain evidence="3">PS312</strain>
    </source>
</reference>
<dbReference type="AlphaFoldDB" id="A0A8R1Y614"/>
<evidence type="ECO:0000256" key="1">
    <source>
        <dbReference type="SAM" id="Phobius"/>
    </source>
</evidence>
<protein>
    <submittedName>
        <fullName evidence="2">Uncharacterized protein</fullName>
    </submittedName>
</protein>
<reference evidence="2" key="2">
    <citation type="submission" date="2022-06" db="UniProtKB">
        <authorList>
            <consortium name="EnsemblMetazoa"/>
        </authorList>
    </citation>
    <scope>IDENTIFICATION</scope>
    <source>
        <strain evidence="2">PS312</strain>
    </source>
</reference>
<evidence type="ECO:0000313" key="2">
    <source>
        <dbReference type="EnsemblMetazoa" id="PPA02607.1"/>
    </source>
</evidence>
<keyword evidence="3" id="KW-1185">Reference proteome</keyword>
<keyword evidence="1" id="KW-1133">Transmembrane helix</keyword>
<gene>
    <name evidence="2" type="primary">WBGene00092161</name>
</gene>
<proteinExistence type="predicted"/>
<keyword evidence="1" id="KW-0472">Membrane</keyword>